<organism evidence="8 9">
    <name type="scientific">Turicimonas muris</name>
    <dbReference type="NCBI Taxonomy" id="1796652"/>
    <lineage>
        <taxon>Bacteria</taxon>
        <taxon>Pseudomonadati</taxon>
        <taxon>Pseudomonadota</taxon>
        <taxon>Betaproteobacteria</taxon>
        <taxon>Burkholderiales</taxon>
        <taxon>Sutterellaceae</taxon>
        <taxon>Turicimonas</taxon>
    </lineage>
</organism>
<dbReference type="GO" id="GO:0004222">
    <property type="term" value="F:metalloendopeptidase activity"/>
    <property type="evidence" value="ECO:0007669"/>
    <property type="project" value="InterPro"/>
</dbReference>
<dbReference type="PANTHER" id="PTHR34217:SF1">
    <property type="entry name" value="CARBOXYPEPTIDASE 1"/>
    <property type="match status" value="1"/>
</dbReference>
<comment type="similarity">
    <text evidence="6">Belongs to the peptidase M3 family.</text>
</comment>
<keyword evidence="4 6" id="KW-0862">Zinc</keyword>
<dbReference type="InterPro" id="IPR042088">
    <property type="entry name" value="OligoPept_F_C"/>
</dbReference>
<keyword evidence="2 6" id="KW-0479">Metal-binding</keyword>
<keyword evidence="5 6" id="KW-0482">Metalloprotease</keyword>
<dbReference type="GeneID" id="78363288"/>
<dbReference type="InterPro" id="IPR001567">
    <property type="entry name" value="Pept_M3A_M3B_dom"/>
</dbReference>
<feature type="domain" description="Peptidase M3A/M3B catalytic" evidence="7">
    <location>
        <begin position="200"/>
        <end position="574"/>
    </location>
</feature>
<evidence type="ECO:0000256" key="2">
    <source>
        <dbReference type="ARBA" id="ARBA00022723"/>
    </source>
</evidence>
<keyword evidence="1 6" id="KW-0645">Protease</keyword>
<dbReference type="PANTHER" id="PTHR34217">
    <property type="entry name" value="METAL-DEPENDENT CARBOXYPEPTIDASE"/>
    <property type="match status" value="1"/>
</dbReference>
<dbReference type="SUPFAM" id="SSF55486">
    <property type="entry name" value="Metalloproteases ('zincins'), catalytic domain"/>
    <property type="match status" value="1"/>
</dbReference>
<dbReference type="CDD" id="cd09607">
    <property type="entry name" value="M3B_PepF"/>
    <property type="match status" value="1"/>
</dbReference>
<evidence type="ECO:0000313" key="8">
    <source>
        <dbReference type="EMBL" id="OXE51086.1"/>
    </source>
</evidence>
<accession>A0A227KRF7</accession>
<evidence type="ECO:0000259" key="7">
    <source>
        <dbReference type="Pfam" id="PF01432"/>
    </source>
</evidence>
<gene>
    <name evidence="8" type="ORF">ADH67_01970</name>
</gene>
<name>A0A227KRF7_9BURK</name>
<dbReference type="GO" id="GO:0046872">
    <property type="term" value="F:metal ion binding"/>
    <property type="evidence" value="ECO:0007669"/>
    <property type="project" value="UniProtKB-UniRule"/>
</dbReference>
<dbReference type="GO" id="GO:0006508">
    <property type="term" value="P:proteolysis"/>
    <property type="evidence" value="ECO:0007669"/>
    <property type="project" value="UniProtKB-KW"/>
</dbReference>
<dbReference type="AlphaFoldDB" id="A0A227KRF7"/>
<dbReference type="Proteomes" id="UP000214610">
    <property type="component" value="Unassembled WGS sequence"/>
</dbReference>
<dbReference type="EMBL" id="NHMP01000001">
    <property type="protein sequence ID" value="OXE51086.1"/>
    <property type="molecule type" value="Genomic_DNA"/>
</dbReference>
<dbReference type="Gene3D" id="1.20.140.70">
    <property type="entry name" value="Oligopeptidase f, N-terminal domain"/>
    <property type="match status" value="1"/>
</dbReference>
<comment type="caution">
    <text evidence="8">The sequence shown here is derived from an EMBL/GenBank/DDBJ whole genome shotgun (WGS) entry which is preliminary data.</text>
</comment>
<proteinExistence type="inferred from homology"/>
<dbReference type="Gene3D" id="1.10.1370.20">
    <property type="entry name" value="Oligoendopeptidase f, C-terminal domain"/>
    <property type="match status" value="1"/>
</dbReference>
<comment type="cofactor">
    <cofactor evidence="6">
        <name>Zn(2+)</name>
        <dbReference type="ChEBI" id="CHEBI:29105"/>
    </cofactor>
    <text evidence="6">Binds 1 zinc ion.</text>
</comment>
<dbReference type="InterPro" id="IPR001333">
    <property type="entry name" value="Peptidase_M32_Taq"/>
</dbReference>
<evidence type="ECO:0000256" key="5">
    <source>
        <dbReference type="ARBA" id="ARBA00023049"/>
    </source>
</evidence>
<evidence type="ECO:0000256" key="4">
    <source>
        <dbReference type="ARBA" id="ARBA00022833"/>
    </source>
</evidence>
<evidence type="ECO:0000313" key="9">
    <source>
        <dbReference type="Proteomes" id="UP000214610"/>
    </source>
</evidence>
<evidence type="ECO:0000256" key="6">
    <source>
        <dbReference type="RuleBase" id="RU003435"/>
    </source>
</evidence>
<dbReference type="RefSeq" id="WP_066591146.1">
    <property type="nucleotide sequence ID" value="NZ_CAJTBZ010000018.1"/>
</dbReference>
<evidence type="ECO:0000256" key="3">
    <source>
        <dbReference type="ARBA" id="ARBA00022801"/>
    </source>
</evidence>
<dbReference type="Pfam" id="PF01432">
    <property type="entry name" value="Peptidase_M3"/>
    <property type="match status" value="1"/>
</dbReference>
<dbReference type="InterPro" id="IPR034006">
    <property type="entry name" value="M3B_PepF_2"/>
</dbReference>
<keyword evidence="3 6" id="KW-0378">Hydrolase</keyword>
<protein>
    <recommendedName>
        <fullName evidence="7">Peptidase M3A/M3B catalytic domain-containing protein</fullName>
    </recommendedName>
</protein>
<sequence length="598" mass="69066">MSDNINEFQAPAWTLEDAYGSFTDERFLKRVDASRDIVDSLRMTLQEDCNEKNLTAHIEEYQKAFEIISSLESFWRCFSSMDTSNPDSAQTLSSIQAVKVKLENCAQILFKELAALDPSNTLWEDTRLRPWKFITEERRNSWREKIPPKERALLQQQALQDFYPLGTEFSKLQKRMQLTVTDSEGRNKTFNTSATVAALKGIPDKTLRETTFNALQEYMAKHAEEKADLLNKLHGFRLKEQQAAGVDILTPSFEQNRISRAAIESMLKAIESRVDQIRESVSLRAEILGSRKLACCDLMAPAPGSLTAVAETFSYPEGIRLVKEALSTVGEEYPKFIDMMLEKNWIEARLLPCKAGGAFYSRFNELHQTRVFSSYVGTIASVLQQAHELGHAWHYWILRDLPVIETEFPMTLTETSSTFNETVVKQYLIQKDPQAAVSMLWQELKSIANFLLNVPVRYDFECAFLKERLNGNVEVKTINELMEKAWRRWYGDSTEDIDQYLWAHKLHFYKTDQYIYNYPYAVGYLLSQGLMREKRLRGNSFLPFYKSMLRDTGRMTFDELVRKHLGLDPATQQFWDGCIDEALSHLTKFKSIVQTPTL</sequence>
<dbReference type="GO" id="GO:0004181">
    <property type="term" value="F:metallocarboxypeptidase activity"/>
    <property type="evidence" value="ECO:0007669"/>
    <property type="project" value="InterPro"/>
</dbReference>
<reference evidence="9" key="1">
    <citation type="submission" date="2017-05" db="EMBL/GenBank/DDBJ databases">
        <title>Improved OligoMM genomes.</title>
        <authorList>
            <person name="Garzetti D."/>
        </authorList>
    </citation>
    <scope>NUCLEOTIDE SEQUENCE [LARGE SCALE GENOMIC DNA]</scope>
    <source>
        <strain evidence="9">YL45</strain>
    </source>
</reference>
<keyword evidence="9" id="KW-1185">Reference proteome</keyword>
<evidence type="ECO:0000256" key="1">
    <source>
        <dbReference type="ARBA" id="ARBA00022670"/>
    </source>
</evidence>